<dbReference type="InterPro" id="IPR007109">
    <property type="entry name" value="Brix"/>
</dbReference>
<dbReference type="GO" id="GO:0000463">
    <property type="term" value="P:maturation of LSU-rRNA from tricistronic rRNA transcript (SSU-rRNA, 5.8S rRNA, LSU-rRNA)"/>
    <property type="evidence" value="ECO:0007669"/>
    <property type="project" value="TreeGrafter"/>
</dbReference>
<evidence type="ECO:0000256" key="1">
    <source>
        <dbReference type="ARBA" id="ARBA00004604"/>
    </source>
</evidence>
<name>A0AAW0YQI4_9TREE</name>
<evidence type="ECO:0000256" key="2">
    <source>
        <dbReference type="ARBA" id="ARBA00010782"/>
    </source>
</evidence>
<dbReference type="KEGG" id="kne:92184002"/>
<proteinExistence type="inferred from homology"/>
<dbReference type="Proteomes" id="UP001388673">
    <property type="component" value="Unassembled WGS sequence"/>
</dbReference>
<sequence length="321" mass="36021">MSMLRTIKPKNARVKRALDKREAQIVENEKTAIFVRGQTSSDIVRNAMKDLYALKRPEAINFSRKNDIHPFEDASSLEFFASKNDASLMVTGLHSKKRPHDLVFTRMFDGRVLDMIELGVEELRSMSDFPTPKAALSARPMMVFHSDLFDTHPTYQQLKSHLLDFYNGHHLTEIPLLNTLEHVISITAGPISDATPLPLVHFRVYTVKLLASGSRVPRLQLTEMGPSIDFSVRRVQTADEDMMKAALKRPKLAKSDVEKGLGKKRKNIETDEMGDKVGRIHLAKQDLAKMQGRKMKGLKVKKSGKEAAEGAGADESAITED</sequence>
<feature type="compositionally biased region" description="Low complexity" evidence="5">
    <location>
        <begin position="309"/>
        <end position="321"/>
    </location>
</feature>
<dbReference type="AlphaFoldDB" id="A0AAW0YQI4"/>
<evidence type="ECO:0000313" key="7">
    <source>
        <dbReference type="EMBL" id="KAK8843952.1"/>
    </source>
</evidence>
<feature type="region of interest" description="Disordered" evidence="5">
    <location>
        <begin position="291"/>
        <end position="321"/>
    </location>
</feature>
<gene>
    <name evidence="7" type="ORF">IAR55_006744</name>
</gene>
<keyword evidence="3 4" id="KW-0539">Nucleus</keyword>
<dbReference type="PANTHER" id="PTHR12728:SF0">
    <property type="entry name" value="RIBOSOME PRODUCTION FACTOR 2 HOMOLOG"/>
    <property type="match status" value="1"/>
</dbReference>
<feature type="domain" description="Brix" evidence="6">
    <location>
        <begin position="30"/>
        <end position="241"/>
    </location>
</feature>
<dbReference type="SMART" id="SM00879">
    <property type="entry name" value="Brix"/>
    <property type="match status" value="1"/>
</dbReference>
<evidence type="ECO:0000313" key="8">
    <source>
        <dbReference type="Proteomes" id="UP001388673"/>
    </source>
</evidence>
<comment type="subcellular location">
    <subcellularLocation>
        <location evidence="1 4">Nucleus</location>
        <location evidence="1 4">Nucleolus</location>
    </subcellularLocation>
</comment>
<protein>
    <recommendedName>
        <fullName evidence="4">Ribosome production factor 2 homolog</fullName>
    </recommendedName>
    <alternativeName>
        <fullName evidence="4">Ribosome biogenesis protein RPF2 homolog</fullName>
    </alternativeName>
</protein>
<accession>A0AAW0YQI4</accession>
<comment type="similarity">
    <text evidence="2 4">Belongs to the RPF2 family.</text>
</comment>
<evidence type="ECO:0000256" key="3">
    <source>
        <dbReference type="ARBA" id="ARBA00023242"/>
    </source>
</evidence>
<comment type="caution">
    <text evidence="7">The sequence shown here is derived from an EMBL/GenBank/DDBJ whole genome shotgun (WGS) entry which is preliminary data.</text>
</comment>
<dbReference type="PANTHER" id="PTHR12728">
    <property type="entry name" value="BRIX DOMAIN CONTAINING PROTEIN"/>
    <property type="match status" value="1"/>
</dbReference>
<dbReference type="GO" id="GO:0019843">
    <property type="term" value="F:rRNA binding"/>
    <property type="evidence" value="ECO:0007669"/>
    <property type="project" value="UniProtKB-UniRule"/>
</dbReference>
<dbReference type="EMBL" id="JBCAWK010000014">
    <property type="protein sequence ID" value="KAK8843952.1"/>
    <property type="molecule type" value="Genomic_DNA"/>
</dbReference>
<dbReference type="GeneID" id="92184002"/>
<evidence type="ECO:0000256" key="5">
    <source>
        <dbReference type="SAM" id="MobiDB-lite"/>
    </source>
</evidence>
<keyword evidence="8" id="KW-1185">Reference proteome</keyword>
<dbReference type="PROSITE" id="PS50833">
    <property type="entry name" value="BRIX"/>
    <property type="match status" value="1"/>
</dbReference>
<dbReference type="GO" id="GO:0000027">
    <property type="term" value="P:ribosomal large subunit assembly"/>
    <property type="evidence" value="ECO:0007669"/>
    <property type="project" value="InterPro"/>
</dbReference>
<feature type="compositionally biased region" description="Basic residues" evidence="5">
    <location>
        <begin position="291"/>
        <end position="302"/>
    </location>
</feature>
<dbReference type="Pfam" id="PF04427">
    <property type="entry name" value="Brix"/>
    <property type="match status" value="1"/>
</dbReference>
<evidence type="ECO:0000259" key="6">
    <source>
        <dbReference type="PROSITE" id="PS50833"/>
    </source>
</evidence>
<dbReference type="GO" id="GO:0005730">
    <property type="term" value="C:nucleolus"/>
    <property type="evidence" value="ECO:0007669"/>
    <property type="project" value="UniProtKB-SubCell"/>
</dbReference>
<reference evidence="7 8" key="1">
    <citation type="journal article" date="2024" name="bioRxiv">
        <title>Comparative genomics of Cryptococcus and Kwoniella reveals pathogenesis evolution and contrasting karyotype dynamics via intercentromeric recombination or chromosome fusion.</title>
        <authorList>
            <person name="Coelho M.A."/>
            <person name="David-Palma M."/>
            <person name="Shea T."/>
            <person name="Bowers K."/>
            <person name="McGinley-Smith S."/>
            <person name="Mohammad A.W."/>
            <person name="Gnirke A."/>
            <person name="Yurkov A.M."/>
            <person name="Nowrousian M."/>
            <person name="Sun S."/>
            <person name="Cuomo C.A."/>
            <person name="Heitman J."/>
        </authorList>
    </citation>
    <scope>NUCLEOTIDE SEQUENCE [LARGE SCALE GENOMIC DNA]</scope>
    <source>
        <strain evidence="7 8">CBS 13917</strain>
    </source>
</reference>
<dbReference type="InterPro" id="IPR039770">
    <property type="entry name" value="Rpf2"/>
</dbReference>
<organism evidence="7 8">
    <name type="scientific">Kwoniella newhampshirensis</name>
    <dbReference type="NCBI Taxonomy" id="1651941"/>
    <lineage>
        <taxon>Eukaryota</taxon>
        <taxon>Fungi</taxon>
        <taxon>Dikarya</taxon>
        <taxon>Basidiomycota</taxon>
        <taxon>Agaricomycotina</taxon>
        <taxon>Tremellomycetes</taxon>
        <taxon>Tremellales</taxon>
        <taxon>Cryptococcaceae</taxon>
        <taxon>Kwoniella</taxon>
    </lineage>
</organism>
<dbReference type="RefSeq" id="XP_066799516.1">
    <property type="nucleotide sequence ID" value="XM_066949824.1"/>
</dbReference>
<evidence type="ECO:0000256" key="4">
    <source>
        <dbReference type="RuleBase" id="RU367086"/>
    </source>
</evidence>